<dbReference type="RefSeq" id="WP_055267143.1">
    <property type="nucleotide sequence ID" value="NZ_CABIXQ010000019.1"/>
</dbReference>
<feature type="domain" description="Pesticidal crystal protein Cry22Aa Ig-like" evidence="3">
    <location>
        <begin position="499"/>
        <end position="566"/>
    </location>
</feature>
<keyword evidence="2" id="KW-0812">Transmembrane</keyword>
<dbReference type="PANTHER" id="PTHR15127:SF32">
    <property type="entry name" value="HEAVYWEIGHT, ISOFORM A"/>
    <property type="match status" value="1"/>
</dbReference>
<feature type="domain" description="Pesticidal crystal protein Cry22Aa Ig-like" evidence="3">
    <location>
        <begin position="267"/>
        <end position="335"/>
    </location>
</feature>
<dbReference type="InterPro" id="IPR032179">
    <property type="entry name" value="Cry22Aa_Ig-like"/>
</dbReference>
<dbReference type="Gene3D" id="3.80.10.10">
    <property type="entry name" value="Ribonuclease Inhibitor"/>
    <property type="match status" value="1"/>
</dbReference>
<keyword evidence="2" id="KW-0472">Membrane</keyword>
<evidence type="ECO:0000256" key="2">
    <source>
        <dbReference type="SAM" id="Phobius"/>
    </source>
</evidence>
<organism evidence="4 5">
    <name type="scientific">Clostridium disporicum</name>
    <dbReference type="NCBI Taxonomy" id="84024"/>
    <lineage>
        <taxon>Bacteria</taxon>
        <taxon>Bacillati</taxon>
        <taxon>Bacillota</taxon>
        <taxon>Clostridia</taxon>
        <taxon>Eubacteriales</taxon>
        <taxon>Clostridiaceae</taxon>
        <taxon>Clostridium</taxon>
    </lineage>
</organism>
<dbReference type="InterPro" id="IPR051846">
    <property type="entry name" value="SH2_domain_adapters"/>
</dbReference>
<keyword evidence="1" id="KW-0727">SH2 domain</keyword>
<evidence type="ECO:0000313" key="4">
    <source>
        <dbReference type="EMBL" id="CUO90278.1"/>
    </source>
</evidence>
<dbReference type="InterPro" id="IPR032675">
    <property type="entry name" value="LRR_dom_sf"/>
</dbReference>
<dbReference type="Pfam" id="PF16403">
    <property type="entry name" value="Bact_surface_Ig-like"/>
    <property type="match status" value="6"/>
</dbReference>
<sequence>MKGYKKIIALSIIATLVYSYFTGITVYSSDEITKQEFTNVSELQYEKKENNIWITGYSGNEEKLSLPEKIEDTEVTSIDVNAFKGSKIKEIKMPFIKDIGEGAFLDASTLEKIEVSNKVKINLDAFKGTNINTITIDYGEEDIADKTIVDWKDFVKKIDGINLENVPGKFIKNKDYTKNLDDTVGPVITLNGEAEINIEIGSQFVDLGAIAYDEFEKVDTIVTSDSAVDTSKLGQYIITYKAIDSSRNITTAIRKVNVVDKVPPEIILNGDTEVVIEAGQKYEELGAIGIDKVDGNFKATVSGDVNTNIPGEYILTYTATDNSGNSSTLTRKVKVIDTTAPEIILNGKSEMTIEAGTKYEELGAIGKDIVDGELKATISGEVNTSKVGEYKLTYIVTDSSGNSVTTMRKVNVKDTKAPEIILNGKNEITIEAGTKYEELGATAKDLFEGEKEVKISGKVNISEPGEYTLTYVSEDSSGNKAVVIRKVKVVDTTAPIIIFNGDKEITIEAGTQYVEPGARGKDGVDGAVEVKISGVIDSSKVGEYKINYTTSDKAGNKASAVRKIKVVDTVAPIITLNGDSILSLEVGNKYEELGAVAKDKVDGILPVTITGDVDVNKAGEYIITYKTVDSSKNESTTTRKVKVTEKIVEVENEETVKENNFNNKIIFIVIAGGIIILGGVLAGVMYYYRKRK</sequence>
<protein>
    <submittedName>
        <fullName evidence="4">Type 3a cellulose-binding domain-containing protein</fullName>
    </submittedName>
</protein>
<accession>A0A174IY47</accession>
<dbReference type="Proteomes" id="UP000095594">
    <property type="component" value="Unassembled WGS sequence"/>
</dbReference>
<feature type="domain" description="Pesticidal crystal protein Cry22Aa Ig-like" evidence="3">
    <location>
        <begin position="344"/>
        <end position="412"/>
    </location>
</feature>
<gene>
    <name evidence="4" type="ORF">ERS852471_02564</name>
</gene>
<feature type="domain" description="Pesticidal crystal protein Cry22Aa Ig-like" evidence="3">
    <location>
        <begin position="421"/>
        <end position="489"/>
    </location>
</feature>
<dbReference type="InterPro" id="IPR026906">
    <property type="entry name" value="LRR_5"/>
</dbReference>
<dbReference type="AlphaFoldDB" id="A0A174IY47"/>
<dbReference type="GO" id="GO:0001784">
    <property type="term" value="F:phosphotyrosine residue binding"/>
    <property type="evidence" value="ECO:0007669"/>
    <property type="project" value="TreeGrafter"/>
</dbReference>
<evidence type="ECO:0000313" key="5">
    <source>
        <dbReference type="Proteomes" id="UP000095594"/>
    </source>
</evidence>
<name>A0A174IY47_9CLOT</name>
<feature type="domain" description="Pesticidal crystal protein Cry22Aa Ig-like" evidence="3">
    <location>
        <begin position="574"/>
        <end position="643"/>
    </location>
</feature>
<reference evidence="4 5" key="1">
    <citation type="submission" date="2015-09" db="EMBL/GenBank/DDBJ databases">
        <authorList>
            <consortium name="Pathogen Informatics"/>
        </authorList>
    </citation>
    <scope>NUCLEOTIDE SEQUENCE [LARGE SCALE GENOMIC DNA]</scope>
    <source>
        <strain evidence="4 5">2789STDY5834856</strain>
    </source>
</reference>
<dbReference type="Gene3D" id="2.60.40.10">
    <property type="entry name" value="Immunoglobulins"/>
    <property type="match status" value="6"/>
</dbReference>
<feature type="domain" description="Pesticidal crystal protein Cry22Aa Ig-like" evidence="3">
    <location>
        <begin position="188"/>
        <end position="258"/>
    </location>
</feature>
<dbReference type="OrthoDB" id="9812811at2"/>
<feature type="transmembrane region" description="Helical" evidence="2">
    <location>
        <begin position="7"/>
        <end position="27"/>
    </location>
</feature>
<dbReference type="PANTHER" id="PTHR15127">
    <property type="entry name" value="HEAVYWEIGHT, ISOFORM A"/>
    <property type="match status" value="1"/>
</dbReference>
<evidence type="ECO:0000259" key="3">
    <source>
        <dbReference type="Pfam" id="PF16403"/>
    </source>
</evidence>
<dbReference type="InterPro" id="IPR013783">
    <property type="entry name" value="Ig-like_fold"/>
</dbReference>
<dbReference type="Pfam" id="PF13306">
    <property type="entry name" value="LRR_5"/>
    <property type="match status" value="1"/>
</dbReference>
<keyword evidence="2" id="KW-1133">Transmembrane helix</keyword>
<proteinExistence type="predicted"/>
<dbReference type="EMBL" id="CYZX01000019">
    <property type="protein sequence ID" value="CUO90278.1"/>
    <property type="molecule type" value="Genomic_DNA"/>
</dbReference>
<evidence type="ECO:0000256" key="1">
    <source>
        <dbReference type="ARBA" id="ARBA00022999"/>
    </source>
</evidence>
<feature type="transmembrane region" description="Helical" evidence="2">
    <location>
        <begin position="665"/>
        <end position="688"/>
    </location>
</feature>